<feature type="region of interest" description="Disordered" evidence="4">
    <location>
        <begin position="1"/>
        <end position="210"/>
    </location>
</feature>
<dbReference type="InterPro" id="IPR001781">
    <property type="entry name" value="Znf_LIM"/>
</dbReference>
<keyword evidence="1 3" id="KW-0479">Metal-binding</keyword>
<evidence type="ECO:0000313" key="7">
    <source>
        <dbReference type="EMBL" id="KAF7294820.1"/>
    </source>
</evidence>
<dbReference type="PANTHER" id="PTHR35607:SF11">
    <property type="entry name" value="CELL WALL PROTEIN 1"/>
    <property type="match status" value="1"/>
</dbReference>
<dbReference type="GO" id="GO:0046872">
    <property type="term" value="F:metal ion binding"/>
    <property type="evidence" value="ECO:0007669"/>
    <property type="project" value="UniProtKB-KW"/>
</dbReference>
<evidence type="ECO:0000313" key="8">
    <source>
        <dbReference type="Proteomes" id="UP000636479"/>
    </source>
</evidence>
<feature type="region of interest" description="Disordered" evidence="4">
    <location>
        <begin position="1504"/>
        <end position="1530"/>
    </location>
</feature>
<feature type="compositionally biased region" description="Acidic residues" evidence="4">
    <location>
        <begin position="1115"/>
        <end position="1131"/>
    </location>
</feature>
<dbReference type="GO" id="GO:0005576">
    <property type="term" value="C:extracellular region"/>
    <property type="evidence" value="ECO:0007669"/>
    <property type="project" value="TreeGrafter"/>
</dbReference>
<feature type="compositionally biased region" description="Polar residues" evidence="4">
    <location>
        <begin position="129"/>
        <end position="139"/>
    </location>
</feature>
<dbReference type="Proteomes" id="UP000636479">
    <property type="component" value="Unassembled WGS sequence"/>
</dbReference>
<evidence type="ECO:0000256" key="2">
    <source>
        <dbReference type="ARBA" id="ARBA00022833"/>
    </source>
</evidence>
<accession>A0A8H6SBI4</accession>
<dbReference type="InterPro" id="IPR003347">
    <property type="entry name" value="JmjC_dom"/>
</dbReference>
<feature type="region of interest" description="Disordered" evidence="4">
    <location>
        <begin position="1112"/>
        <end position="1160"/>
    </location>
</feature>
<dbReference type="InterPro" id="IPR052505">
    <property type="entry name" value="Fungal_Heme-Binding_RBT5"/>
</dbReference>
<feature type="compositionally biased region" description="Low complexity" evidence="4">
    <location>
        <begin position="84"/>
        <end position="100"/>
    </location>
</feature>
<feature type="compositionally biased region" description="Low complexity" evidence="4">
    <location>
        <begin position="443"/>
        <end position="455"/>
    </location>
</feature>
<evidence type="ECO:0000259" key="5">
    <source>
        <dbReference type="PROSITE" id="PS50023"/>
    </source>
</evidence>
<dbReference type="SMART" id="SM00558">
    <property type="entry name" value="JmjC"/>
    <property type="match status" value="1"/>
</dbReference>
<feature type="compositionally biased region" description="Pro residues" evidence="4">
    <location>
        <begin position="1341"/>
        <end position="1360"/>
    </location>
</feature>
<reference evidence="7" key="1">
    <citation type="submission" date="2020-05" db="EMBL/GenBank/DDBJ databases">
        <title>Mycena genomes resolve the evolution of fungal bioluminescence.</title>
        <authorList>
            <person name="Tsai I.J."/>
        </authorList>
    </citation>
    <scope>NUCLEOTIDE SEQUENCE</scope>
    <source>
        <strain evidence="7">171206Taipei</strain>
    </source>
</reference>
<feature type="compositionally biased region" description="Low complexity" evidence="4">
    <location>
        <begin position="199"/>
        <end position="208"/>
    </location>
</feature>
<feature type="region of interest" description="Disordered" evidence="4">
    <location>
        <begin position="1607"/>
        <end position="1626"/>
    </location>
</feature>
<evidence type="ECO:0000256" key="1">
    <source>
        <dbReference type="ARBA" id="ARBA00022723"/>
    </source>
</evidence>
<evidence type="ECO:0008006" key="9">
    <source>
        <dbReference type="Google" id="ProtNLM"/>
    </source>
</evidence>
<proteinExistence type="predicted"/>
<organism evidence="7 8">
    <name type="scientific">Mycena indigotica</name>
    <dbReference type="NCBI Taxonomy" id="2126181"/>
    <lineage>
        <taxon>Eukaryota</taxon>
        <taxon>Fungi</taxon>
        <taxon>Dikarya</taxon>
        <taxon>Basidiomycota</taxon>
        <taxon>Agaricomycotina</taxon>
        <taxon>Agaricomycetes</taxon>
        <taxon>Agaricomycetidae</taxon>
        <taxon>Agaricales</taxon>
        <taxon>Marasmiineae</taxon>
        <taxon>Mycenaceae</taxon>
        <taxon>Mycena</taxon>
    </lineage>
</organism>
<keyword evidence="8" id="KW-1185">Reference proteome</keyword>
<feature type="compositionally biased region" description="Low complexity" evidence="4">
    <location>
        <begin position="56"/>
        <end position="73"/>
    </location>
</feature>
<feature type="compositionally biased region" description="Pro residues" evidence="4">
    <location>
        <begin position="1784"/>
        <end position="1809"/>
    </location>
</feature>
<evidence type="ECO:0000256" key="4">
    <source>
        <dbReference type="SAM" id="MobiDB-lite"/>
    </source>
</evidence>
<feature type="domain" description="LIM zinc-binding" evidence="5">
    <location>
        <begin position="249"/>
        <end position="312"/>
    </location>
</feature>
<feature type="region of interest" description="Disordered" evidence="4">
    <location>
        <begin position="1389"/>
        <end position="1492"/>
    </location>
</feature>
<evidence type="ECO:0000256" key="3">
    <source>
        <dbReference type="PROSITE-ProRule" id="PRU00125"/>
    </source>
</evidence>
<dbReference type="EMBL" id="JACAZF010000009">
    <property type="protein sequence ID" value="KAF7294820.1"/>
    <property type="molecule type" value="Genomic_DNA"/>
</dbReference>
<feature type="compositionally biased region" description="Low complexity" evidence="4">
    <location>
        <begin position="1"/>
        <end position="19"/>
    </location>
</feature>
<dbReference type="GeneID" id="59349305"/>
<keyword evidence="2 3" id="KW-0862">Zinc</keyword>
<dbReference type="SMART" id="SM00132">
    <property type="entry name" value="LIM"/>
    <property type="match status" value="1"/>
</dbReference>
<dbReference type="GO" id="GO:0020037">
    <property type="term" value="F:heme binding"/>
    <property type="evidence" value="ECO:0007669"/>
    <property type="project" value="TreeGrafter"/>
</dbReference>
<dbReference type="SUPFAM" id="SSF51197">
    <property type="entry name" value="Clavaminate synthase-like"/>
    <property type="match status" value="1"/>
</dbReference>
<dbReference type="PROSITE" id="PS51184">
    <property type="entry name" value="JMJC"/>
    <property type="match status" value="1"/>
</dbReference>
<gene>
    <name evidence="7" type="ORF">MIND_01019900</name>
</gene>
<feature type="compositionally biased region" description="Polar residues" evidence="4">
    <location>
        <begin position="1819"/>
        <end position="1828"/>
    </location>
</feature>
<dbReference type="PANTHER" id="PTHR35607">
    <property type="entry name" value="GPI-ANCHORED PROTEIN 10"/>
    <property type="match status" value="1"/>
</dbReference>
<keyword evidence="3" id="KW-0440">LIM domain</keyword>
<comment type="caution">
    <text evidence="7">The sequence shown here is derived from an EMBL/GenBank/DDBJ whole genome shotgun (WGS) entry which is preliminary data.</text>
</comment>
<feature type="compositionally biased region" description="Pro residues" evidence="4">
    <location>
        <begin position="1297"/>
        <end position="1325"/>
    </location>
</feature>
<feature type="region of interest" description="Disordered" evidence="4">
    <location>
        <begin position="1180"/>
        <end position="1376"/>
    </location>
</feature>
<name>A0A8H6SBI4_9AGAR</name>
<dbReference type="GO" id="GO:0006879">
    <property type="term" value="P:intracellular iron ion homeostasis"/>
    <property type="evidence" value="ECO:0007669"/>
    <property type="project" value="TreeGrafter"/>
</dbReference>
<feature type="compositionally biased region" description="Low complexity" evidence="4">
    <location>
        <begin position="148"/>
        <end position="163"/>
    </location>
</feature>
<feature type="compositionally biased region" description="Low complexity" evidence="4">
    <location>
        <begin position="1259"/>
        <end position="1284"/>
    </location>
</feature>
<protein>
    <recommendedName>
        <fullName evidence="9">JmjC domain-containing protein</fullName>
    </recommendedName>
</protein>
<dbReference type="GO" id="GO:0030695">
    <property type="term" value="F:GTPase regulator activity"/>
    <property type="evidence" value="ECO:0007669"/>
    <property type="project" value="UniProtKB-ARBA"/>
</dbReference>
<feature type="compositionally biased region" description="Pro residues" evidence="4">
    <location>
        <begin position="1217"/>
        <end position="1233"/>
    </location>
</feature>
<dbReference type="Gene3D" id="2.60.120.650">
    <property type="entry name" value="Cupin"/>
    <property type="match status" value="1"/>
</dbReference>
<dbReference type="Pfam" id="PF00412">
    <property type="entry name" value="LIM"/>
    <property type="match status" value="1"/>
</dbReference>
<dbReference type="SUPFAM" id="SSF57716">
    <property type="entry name" value="Glucocorticoid receptor-like (DNA-binding domain)"/>
    <property type="match status" value="2"/>
</dbReference>
<dbReference type="RefSeq" id="XP_037216183.1">
    <property type="nucleotide sequence ID" value="XM_037366789.1"/>
</dbReference>
<sequence>MANTTTPPLSTSTSTSNSPGVAPYPESPSPSPLSPEMFGRGRRSPSPVPTPIALKSQASIASSKASSSSGSSSGNRRRPGGGEASVSASVSQSSESEYGGLAYADSTDYEDGEESAPSVGSGGPAESVAKTSTSGSARSESPARRFRSPSSDSGSDYGDGAPPAVVPAPTPRAGHSRKGSRESAVSMRKVSQEKDVSRGRSPAPARRAAGGKKPKVCLRCEKTIEDGKWVAMDEGGVLCERCWKNLYLPKCRRCNLPIEKQAVSSSDGQLKGKYHRECFNCHVCNKPFPDKTFYVHDHKPMCAYHYHEANDSLCAAGTCGAPIEGPCAVSHAGDRYHPEHMLCEYPGAAGCRERLAEYWEVDGRMLCERHSRVREEEGGGGWKQSARAMKRTTRTVDGVYLAPYPFLPSSSLRRGEYQQQMESQRKRLMAKNATWGGAGGPGPAEASSSSSSKAGTTHIDELIARPAAQRVVPSSSAAASASASYDAAATAAWTLDGLLKAGGNFRAVRRVRWAADVWAQPMFSSGEPVWDWGVDWLAGEGVTGPVTVRDVARREDRAMRLKEVVRQARAGDGAGLYANDVPCPAAYARFLRDADVVPRAMAPGPGGADLLGHLPASARVETLMCYVGAGGTFTPAHKDLCGSQGHNLMTYAEDGGRAFWFMTASASAPQVEEYFHSVLKHDIDHETYVVSLVELARAPFDVFVAEQRVGDLVLVPPRSAHQVVNAGGLAVKTSWSRMSIEGLTAALRWELPLYRRVCRPETYRVKATLYHALRATTAQVAAAPTAKAGPVTVLLKLLHLFDAVLVDEYTQPADGVALLGGAGEGEVWLACDFCGADVFQAAFECGTCGDGEPGDRPGPGPGFVCRRFKELREARQAGIAALARFSRPSLRAFKDLVAPKQGLMQAALVLHRRRVLLAAAAAADRDRRCSAAAGGHAAGADAVLACGTCHTDTCLAHLLHARGVHAADALLAPADAAHALHFGAGAGSGSTSTSGAGAYAAGVAKLRAAAARAQGVPDAGVQRAWLARTYGACRPVRARGWAPGFYDLHVEAEAAEAAEISDRPRGGPTDGTRAHTHTHTQAPRMRVLMECVELPPVRYTKKTTATTVAAARLFEDEDDEEEEEEVDEIDSDSASASASASDSAGGKRPAAATKTGTATAVPASARIAATAAAAPAAVPLPGIAGSKKSKATAPGQAPGSTAPPATATASTTATATAPPPTAKKPTAPPPPLPKKSTAPVPKKPTALAAPQNLKKRDLAPAASGSASKAVAPSSSSSSSGSTPALAPPSPLQLQLHPDPPSLPPLPPPAPAARPKPKPTPAPPPARNREVTTIDSDSMPSSSPPRAPPKPAARPKQPPVPLSQLRFQKKGAGASTSIATSVADAYNAAGTQNDVRRGAGARDAAAASGRGREKEKRRRNARVAPPSESSSSSSSSEEEEEEERPVKRKRALPTPTPTPARSVRRRVSFERPAIPSPEDVEMNDGESATMMQDQIADLKGQIEELTRRPASRSGAGAGAGPASAHGNNEMQAQLEDLRRAVDGLVRQQQAQAPAQTIDMQQLQQLMMQVAQPPPPQPRESDTVRAMADLLKAALQMQIQMQLRLPQPWQAQGHGQAQGQGGGQRRRGPNLIRAAYDNSEGWEEHYNGNNTRPHHYRPYPHPYTYTHRPSGPTPGHHRRAPAGTGTWRDGPSGFDADPPPPPATGANATLARASWDRPRFEQYDPGHDYHHYHQPEPGPEPAVSVSAEGSENGSEAARRKRRFTRWGPEVPPAGSGSKAVAAQQPPVTPEPATEPAPPPPPPPSPPPPPKPKIIKHKIALNPNTIATSHTQDWEDDYNLNKDV</sequence>
<feature type="region of interest" description="Disordered" evidence="4">
    <location>
        <begin position="433"/>
        <end position="455"/>
    </location>
</feature>
<dbReference type="Pfam" id="PF02373">
    <property type="entry name" value="JmjC"/>
    <property type="match status" value="1"/>
</dbReference>
<feature type="region of interest" description="Disordered" evidence="4">
    <location>
        <begin position="1641"/>
        <end position="1841"/>
    </location>
</feature>
<dbReference type="CDD" id="cd09397">
    <property type="entry name" value="LIM1_UF1"/>
    <property type="match status" value="1"/>
</dbReference>
<feature type="domain" description="JmjC" evidence="6">
    <location>
        <begin position="586"/>
        <end position="754"/>
    </location>
</feature>
<dbReference type="PROSITE" id="PS00478">
    <property type="entry name" value="LIM_DOMAIN_1"/>
    <property type="match status" value="1"/>
</dbReference>
<dbReference type="Gene3D" id="2.10.110.10">
    <property type="entry name" value="Cysteine Rich Protein"/>
    <property type="match status" value="2"/>
</dbReference>
<evidence type="ECO:0000259" key="6">
    <source>
        <dbReference type="PROSITE" id="PS51184"/>
    </source>
</evidence>
<feature type="compositionally biased region" description="Low complexity" evidence="4">
    <location>
        <begin position="1180"/>
        <end position="1216"/>
    </location>
</feature>
<feature type="compositionally biased region" description="Low complexity" evidence="4">
    <location>
        <begin position="1132"/>
        <end position="1160"/>
    </location>
</feature>
<dbReference type="CDD" id="cd08368">
    <property type="entry name" value="LIM"/>
    <property type="match status" value="1"/>
</dbReference>
<dbReference type="OrthoDB" id="1112565at2759"/>
<feature type="region of interest" description="Disordered" evidence="4">
    <location>
        <begin position="1056"/>
        <end position="1082"/>
    </location>
</feature>
<feature type="compositionally biased region" description="Basic and acidic residues" evidence="4">
    <location>
        <begin position="1712"/>
        <end position="1732"/>
    </location>
</feature>
<dbReference type="PROSITE" id="PS50023">
    <property type="entry name" value="LIM_DOMAIN_2"/>
    <property type="match status" value="1"/>
</dbReference>